<dbReference type="EMBL" id="LZEX01000042">
    <property type="protein sequence ID" value="OBU03921.1"/>
    <property type="molecule type" value="Genomic_DNA"/>
</dbReference>
<accession>A0A1B8H4D0</accession>
<dbReference type="RefSeq" id="WP_067425630.1">
    <property type="nucleotide sequence ID" value="NZ_CBCPID010000008.1"/>
</dbReference>
<name>A0A1B8H4D0_9GAMM</name>
<comment type="caution">
    <text evidence="2">The sequence shown here is derived from an EMBL/GenBank/DDBJ whole genome shotgun (WGS) entry which is preliminary data.</text>
</comment>
<reference evidence="2 3" key="1">
    <citation type="submission" date="2016-06" db="EMBL/GenBank/DDBJ databases">
        <authorList>
            <person name="Kjaerup R.B."/>
            <person name="Dalgaard T.S."/>
            <person name="Juul-Madsen H.R."/>
        </authorList>
    </citation>
    <scope>NUCLEOTIDE SEQUENCE [LARGE SCALE GENOMIC DNA]</scope>
    <source>
        <strain evidence="2 3">GCSL-Mp3</strain>
    </source>
</reference>
<gene>
    <name evidence="2" type="ORF">AYY17_10235</name>
</gene>
<evidence type="ECO:0008006" key="4">
    <source>
        <dbReference type="Google" id="ProtNLM"/>
    </source>
</evidence>
<feature type="chain" id="PRO_5008609297" description="Lipoprotein" evidence="1">
    <location>
        <begin position="26"/>
        <end position="104"/>
    </location>
</feature>
<evidence type="ECO:0000313" key="3">
    <source>
        <dbReference type="Proteomes" id="UP000092247"/>
    </source>
</evidence>
<proteinExistence type="predicted"/>
<keyword evidence="1" id="KW-0732">Signal</keyword>
<sequence>MKKRIVVIPLILLLTSCATKQYPLAATVTPEESALMDCRDLKVEIAKTRGIQQQIEKTGKFDGKTVLGFFGDFGIGNGIAKSDARADAAVRLSQLMQLQEKNCR</sequence>
<feature type="signal peptide" evidence="1">
    <location>
        <begin position="1"/>
        <end position="25"/>
    </location>
</feature>
<dbReference type="Proteomes" id="UP000092247">
    <property type="component" value="Unassembled WGS sequence"/>
</dbReference>
<dbReference type="PROSITE" id="PS51257">
    <property type="entry name" value="PROKAR_LIPOPROTEIN"/>
    <property type="match status" value="1"/>
</dbReference>
<evidence type="ECO:0000256" key="1">
    <source>
        <dbReference type="SAM" id="SignalP"/>
    </source>
</evidence>
<dbReference type="AlphaFoldDB" id="A0A1B8H4D0"/>
<protein>
    <recommendedName>
        <fullName evidence="4">Lipoprotein</fullName>
    </recommendedName>
</protein>
<evidence type="ECO:0000313" key="2">
    <source>
        <dbReference type="EMBL" id="OBU03921.1"/>
    </source>
</evidence>
<organism evidence="2 3">
    <name type="scientific">Morganella psychrotolerans</name>
    <dbReference type="NCBI Taxonomy" id="368603"/>
    <lineage>
        <taxon>Bacteria</taxon>
        <taxon>Pseudomonadati</taxon>
        <taxon>Pseudomonadota</taxon>
        <taxon>Gammaproteobacteria</taxon>
        <taxon>Enterobacterales</taxon>
        <taxon>Morganellaceae</taxon>
        <taxon>Morganella</taxon>
    </lineage>
</organism>